<protein>
    <submittedName>
        <fullName evidence="1">Metallo-beta-lactamase superfamily domain-containing protein</fullName>
    </submittedName>
</protein>
<proteinExistence type="predicted"/>
<organism evidence="1 2">
    <name type="scientific">Purpureocillium lilacinum</name>
    <name type="common">Paecilomyces lilacinus</name>
    <dbReference type="NCBI Taxonomy" id="33203"/>
    <lineage>
        <taxon>Eukaryota</taxon>
        <taxon>Fungi</taxon>
        <taxon>Dikarya</taxon>
        <taxon>Ascomycota</taxon>
        <taxon>Pezizomycotina</taxon>
        <taxon>Sordariomycetes</taxon>
        <taxon>Hypocreomycetidae</taxon>
        <taxon>Hypocreales</taxon>
        <taxon>Ophiocordycipitaceae</taxon>
        <taxon>Purpureocillium</taxon>
    </lineage>
</organism>
<dbReference type="AlphaFoldDB" id="A0A179GI30"/>
<dbReference type="EMBL" id="LSBH01000006">
    <property type="protein sequence ID" value="OAQ77534.1"/>
    <property type="molecule type" value="Genomic_DNA"/>
</dbReference>
<name>A0A179GI30_PURLI</name>
<sequence length="114" mass="12011">MNRLIPRRPLLKQILGIPPAAVSVPELTLITARAMHIQSIPMCKRVGSSNNYAYLVVDDKSKDAVIIDPANPVAPVLKDAIQAGKINLTAIVNTHQSVLGAGGARGDEPGGRAL</sequence>
<evidence type="ECO:0000313" key="2">
    <source>
        <dbReference type="Proteomes" id="UP000078240"/>
    </source>
</evidence>
<comment type="caution">
    <text evidence="1">The sequence shown here is derived from an EMBL/GenBank/DDBJ whole genome shotgun (WGS) entry which is preliminary data.</text>
</comment>
<evidence type="ECO:0000313" key="1">
    <source>
        <dbReference type="EMBL" id="OAQ77534.1"/>
    </source>
</evidence>
<dbReference type="SUPFAM" id="SSF56281">
    <property type="entry name" value="Metallo-hydrolase/oxidoreductase"/>
    <property type="match status" value="1"/>
</dbReference>
<accession>A0A179GI30</accession>
<dbReference type="Proteomes" id="UP000078240">
    <property type="component" value="Unassembled WGS sequence"/>
</dbReference>
<reference evidence="1 2" key="1">
    <citation type="submission" date="2016-01" db="EMBL/GenBank/DDBJ databases">
        <title>Biosynthesis of antibiotic leucinostatins and their inhibition on Phytophthora in bio-control Purpureocillium lilacinum.</title>
        <authorList>
            <person name="Wang G."/>
            <person name="Liu Z."/>
            <person name="Lin R."/>
            <person name="Li E."/>
            <person name="Mao Z."/>
            <person name="Ling J."/>
            <person name="Yin W."/>
            <person name="Xie B."/>
        </authorList>
    </citation>
    <scope>NUCLEOTIDE SEQUENCE [LARGE SCALE GENOMIC DNA]</scope>
    <source>
        <strain evidence="1">PLBJ-1</strain>
    </source>
</reference>
<dbReference type="Gene3D" id="3.60.15.10">
    <property type="entry name" value="Ribonuclease Z/Hydroxyacylglutathione hydrolase-like"/>
    <property type="match status" value="1"/>
</dbReference>
<gene>
    <name evidence="1" type="ORF">VFPBJ_08006</name>
</gene>
<dbReference type="InterPro" id="IPR036866">
    <property type="entry name" value="RibonucZ/Hydroxyglut_hydro"/>
</dbReference>